<feature type="transmembrane region" description="Helical" evidence="1">
    <location>
        <begin position="84"/>
        <end position="102"/>
    </location>
</feature>
<dbReference type="Proteomes" id="UP000318199">
    <property type="component" value="Unassembled WGS sequence"/>
</dbReference>
<feature type="transmembrane region" description="Helical" evidence="1">
    <location>
        <begin position="215"/>
        <end position="232"/>
    </location>
</feature>
<keyword evidence="1" id="KW-0472">Membrane</keyword>
<feature type="transmembrane region" description="Helical" evidence="1">
    <location>
        <begin position="361"/>
        <end position="378"/>
    </location>
</feature>
<keyword evidence="3" id="KW-1185">Reference proteome</keyword>
<reference evidence="2 3" key="1">
    <citation type="submission" date="2019-07" db="EMBL/GenBank/DDBJ databases">
        <title>Caenimonas sedimenti sp. nov., isolated from activated sludge.</title>
        <authorList>
            <person name="Xu J."/>
        </authorList>
    </citation>
    <scope>NUCLEOTIDE SEQUENCE [LARGE SCALE GENOMIC DNA]</scope>
    <source>
        <strain evidence="2 3">HX-9-20</strain>
    </source>
</reference>
<proteinExistence type="predicted"/>
<dbReference type="RefSeq" id="WP_145896775.1">
    <property type="nucleotide sequence ID" value="NZ_VOBQ01000026.1"/>
</dbReference>
<comment type="caution">
    <text evidence="2">The sequence shown here is derived from an EMBL/GenBank/DDBJ whole genome shotgun (WGS) entry which is preliminary data.</text>
</comment>
<protein>
    <submittedName>
        <fullName evidence="2">Oligosaccharide repeat unit polymerase</fullName>
    </submittedName>
</protein>
<feature type="transmembrane region" description="Helical" evidence="1">
    <location>
        <begin position="244"/>
        <end position="261"/>
    </location>
</feature>
<gene>
    <name evidence="2" type="ORF">FN976_26755</name>
</gene>
<feature type="transmembrane region" description="Helical" evidence="1">
    <location>
        <begin position="165"/>
        <end position="182"/>
    </location>
</feature>
<keyword evidence="1" id="KW-0812">Transmembrane</keyword>
<accession>A0A562ZFV3</accession>
<feature type="transmembrane region" description="Helical" evidence="1">
    <location>
        <begin position="30"/>
        <end position="49"/>
    </location>
</feature>
<feature type="transmembrane region" description="Helical" evidence="1">
    <location>
        <begin position="470"/>
        <end position="491"/>
    </location>
</feature>
<dbReference type="AlphaFoldDB" id="A0A562ZFV3"/>
<name>A0A562ZFV3_9BURK</name>
<feature type="transmembrane region" description="Helical" evidence="1">
    <location>
        <begin position="281"/>
        <end position="306"/>
    </location>
</feature>
<keyword evidence="1" id="KW-1133">Transmembrane helix</keyword>
<organism evidence="2 3">
    <name type="scientific">Caenimonas sedimenti</name>
    <dbReference type="NCBI Taxonomy" id="2596921"/>
    <lineage>
        <taxon>Bacteria</taxon>
        <taxon>Pseudomonadati</taxon>
        <taxon>Pseudomonadota</taxon>
        <taxon>Betaproteobacteria</taxon>
        <taxon>Burkholderiales</taxon>
        <taxon>Comamonadaceae</taxon>
        <taxon>Caenimonas</taxon>
    </lineage>
</organism>
<feature type="transmembrane region" description="Helical" evidence="1">
    <location>
        <begin position="55"/>
        <end position="72"/>
    </location>
</feature>
<feature type="transmembrane region" description="Helical" evidence="1">
    <location>
        <begin position="444"/>
        <end position="464"/>
    </location>
</feature>
<feature type="transmembrane region" description="Helical" evidence="1">
    <location>
        <begin position="413"/>
        <end position="432"/>
    </location>
</feature>
<sequence length="500" mass="54973">MTSPAAPPAAGAAATPEGPAPDALASLRRWAWGIAALTAAFALALAGLQDHPLRLTLYVCAFAVIAFCYFAYTHADHGFDVLHPSIGLFLLLFLYSLSSALFVETEGTTFFGERLLPDVHPIYYWTCIAGAAGLALGLALRRLCGVRSSPMVAVAAGDNARLRQTMVWCALALCLVFLPFIAPKFNFVTVRSYYETALSSRVERLADDAVGTMDVLTLYLPLTLLLATCAYAMQCKQVRPAWRLLALAAFAAYVTTGFLAGERYTILYCGLVMLAYRHFRVAPITLTQALVAGGAAYLLMNLVPIVRGSTDPARMLQALQDNFDLRGWADFSLTYSNELLTATNLHRHIQGMLLGETGYNWGYSLVTDLLVWIPRILYPDRPLPTSEMFVEVFYPGVRDIGGGYGFFILQEGYWAFGIFGAFAFMALFGWIVDGIYRLIYRWQGYDLVLFLYAAVYADIVMASIRSGVVGSFKAGLLHAVPFGFVLLVHALRKRLRKDGP</sequence>
<feature type="transmembrane region" description="Helical" evidence="1">
    <location>
        <begin position="122"/>
        <end position="144"/>
    </location>
</feature>
<evidence type="ECO:0000256" key="1">
    <source>
        <dbReference type="SAM" id="Phobius"/>
    </source>
</evidence>
<evidence type="ECO:0000313" key="3">
    <source>
        <dbReference type="Proteomes" id="UP000318199"/>
    </source>
</evidence>
<evidence type="ECO:0000313" key="2">
    <source>
        <dbReference type="EMBL" id="TWO66147.1"/>
    </source>
</evidence>
<dbReference type="EMBL" id="VOBQ01000026">
    <property type="protein sequence ID" value="TWO66147.1"/>
    <property type="molecule type" value="Genomic_DNA"/>
</dbReference>
<dbReference type="OrthoDB" id="9553808at2"/>